<feature type="domain" description="Phosphoribosyltransferase" evidence="2">
    <location>
        <begin position="178"/>
        <end position="241"/>
    </location>
</feature>
<keyword evidence="5" id="KW-1185">Reference proteome</keyword>
<dbReference type="PANTHER" id="PTHR47505:SF1">
    <property type="entry name" value="DNA UTILIZATION PROTEIN YHGH"/>
    <property type="match status" value="1"/>
</dbReference>
<evidence type="ECO:0000259" key="2">
    <source>
        <dbReference type="Pfam" id="PF00156"/>
    </source>
</evidence>
<dbReference type="PANTHER" id="PTHR47505">
    <property type="entry name" value="DNA UTILIZATION PROTEIN YHGH"/>
    <property type="match status" value="1"/>
</dbReference>
<evidence type="ECO:0000259" key="3">
    <source>
        <dbReference type="Pfam" id="PF18912"/>
    </source>
</evidence>
<dbReference type="InterPro" id="IPR044005">
    <property type="entry name" value="DZR_2"/>
</dbReference>
<dbReference type="Pfam" id="PF00156">
    <property type="entry name" value="Pribosyltran"/>
    <property type="match status" value="1"/>
</dbReference>
<evidence type="ECO:0000313" key="4">
    <source>
        <dbReference type="EMBL" id="MBO1324109.1"/>
    </source>
</evidence>
<dbReference type="SUPFAM" id="SSF53271">
    <property type="entry name" value="PRTase-like"/>
    <property type="match status" value="1"/>
</dbReference>
<dbReference type="Gene3D" id="3.40.50.2020">
    <property type="match status" value="1"/>
</dbReference>
<dbReference type="Proteomes" id="UP000664073">
    <property type="component" value="Unassembled WGS sequence"/>
</dbReference>
<dbReference type="CDD" id="cd06223">
    <property type="entry name" value="PRTases_typeI"/>
    <property type="match status" value="1"/>
</dbReference>
<sequence>MRGTIMGRMGRAALDMLYPPSCLLCGTDVAQAGLVCTQCFGRLQPVSQPFCKACAAPQASAALLGPQGLCKACERHHPVWGQARAAFVYGGGTRELILQLKYADRLDNAAYLGARMVAVGADILQPGSLLVPVPVHRWRLLARRYNQAALLARVVARLSGLDHMPDALVRRRPTARLARFSRAARQKEVSQAVGVRASRRDLLAGRQVVLVDDMLTSGATASACARALREAGVQNVHVLVAGVVPARADVDIELSDMNKTRA</sequence>
<dbReference type="InterPro" id="IPR051910">
    <property type="entry name" value="ComF/GntX_DNA_util-trans"/>
</dbReference>
<dbReference type="InterPro" id="IPR029057">
    <property type="entry name" value="PRTase-like"/>
</dbReference>
<comment type="caution">
    <text evidence="4">The sequence shown here is derived from an EMBL/GenBank/DDBJ whole genome shotgun (WGS) entry which is preliminary data.</text>
</comment>
<name>A0A939HNB5_9PROT</name>
<dbReference type="AlphaFoldDB" id="A0A939HNB5"/>
<evidence type="ECO:0000256" key="1">
    <source>
        <dbReference type="ARBA" id="ARBA00008007"/>
    </source>
</evidence>
<dbReference type="RefSeq" id="WP_207844763.1">
    <property type="nucleotide sequence ID" value="NZ_JAFVMH010000001.1"/>
</dbReference>
<organism evidence="4 5">
    <name type="scientific">Acetobacter garciniae</name>
    <dbReference type="NCBI Taxonomy" id="2817435"/>
    <lineage>
        <taxon>Bacteria</taxon>
        <taxon>Pseudomonadati</taxon>
        <taxon>Pseudomonadota</taxon>
        <taxon>Alphaproteobacteria</taxon>
        <taxon>Acetobacterales</taxon>
        <taxon>Acetobacteraceae</taxon>
        <taxon>Acetobacter</taxon>
    </lineage>
</organism>
<feature type="domain" description="Double zinc ribbon" evidence="3">
    <location>
        <begin position="13"/>
        <end position="73"/>
    </location>
</feature>
<reference evidence="4" key="1">
    <citation type="submission" date="2021-03" db="EMBL/GenBank/DDBJ databases">
        <title>The complete genome sequence of Acetobacter sp. TBRC 12339.</title>
        <authorList>
            <person name="Charoenyingcharoen P."/>
            <person name="Yukphan P."/>
        </authorList>
    </citation>
    <scope>NUCLEOTIDE SEQUENCE</scope>
    <source>
        <strain evidence="4">TBRC 12339</strain>
    </source>
</reference>
<accession>A0A939HNB5</accession>
<proteinExistence type="inferred from homology"/>
<dbReference type="InterPro" id="IPR000836">
    <property type="entry name" value="PRTase_dom"/>
</dbReference>
<protein>
    <submittedName>
        <fullName evidence="4">ComF family protein</fullName>
    </submittedName>
</protein>
<gene>
    <name evidence="4" type="ORF">J2D77_02915</name>
</gene>
<evidence type="ECO:0000313" key="5">
    <source>
        <dbReference type="Proteomes" id="UP000664073"/>
    </source>
</evidence>
<dbReference type="Pfam" id="PF18912">
    <property type="entry name" value="DZR_2"/>
    <property type="match status" value="1"/>
</dbReference>
<comment type="similarity">
    <text evidence="1">Belongs to the ComF/GntX family.</text>
</comment>
<dbReference type="EMBL" id="JAFVMH010000001">
    <property type="protein sequence ID" value="MBO1324109.1"/>
    <property type="molecule type" value="Genomic_DNA"/>
</dbReference>